<evidence type="ECO:0000313" key="1">
    <source>
        <dbReference type="EMBL" id="JAQ04334.1"/>
    </source>
</evidence>
<reference evidence="1" key="1">
    <citation type="journal article" date="2016" name="Gigascience">
        <title>De novo construction of an expanded transcriptome assembly for the western tarnished plant bug, Lygus hesperus.</title>
        <authorList>
            <person name="Tassone E.E."/>
            <person name="Geib S.M."/>
            <person name="Hall B."/>
            <person name="Fabrick J.A."/>
            <person name="Brent C.S."/>
            <person name="Hull J.J."/>
        </authorList>
    </citation>
    <scope>NUCLEOTIDE SEQUENCE</scope>
</reference>
<organism evidence="1">
    <name type="scientific">Lygus hesperus</name>
    <name type="common">Western plant bug</name>
    <dbReference type="NCBI Taxonomy" id="30085"/>
    <lineage>
        <taxon>Eukaryota</taxon>
        <taxon>Metazoa</taxon>
        <taxon>Ecdysozoa</taxon>
        <taxon>Arthropoda</taxon>
        <taxon>Hexapoda</taxon>
        <taxon>Insecta</taxon>
        <taxon>Pterygota</taxon>
        <taxon>Neoptera</taxon>
        <taxon>Paraneoptera</taxon>
        <taxon>Hemiptera</taxon>
        <taxon>Heteroptera</taxon>
        <taxon>Panheteroptera</taxon>
        <taxon>Cimicomorpha</taxon>
        <taxon>Miridae</taxon>
        <taxon>Mirini</taxon>
        <taxon>Lygus</taxon>
    </lineage>
</organism>
<sequence>EKVCVPVGFCVNGVVGHNVNQRDVVQKRADNQCEVGKEDCCRLLTDASYTTSSAFASSSSFASHSNFSNLSHFANSKTAHSNSLIKFGGGAGISPGSIQIVADNEPIPNPLIVPGVKGGSSPVNKIK</sequence>
<name>A0A146L7D6_LYGHE</name>
<dbReference type="AlphaFoldDB" id="A0A146L7D6"/>
<dbReference type="EMBL" id="GDHC01014295">
    <property type="protein sequence ID" value="JAQ04334.1"/>
    <property type="molecule type" value="Transcribed_RNA"/>
</dbReference>
<protein>
    <submittedName>
        <fullName evidence="1">Uncharacterized protein</fullName>
    </submittedName>
</protein>
<feature type="non-terminal residue" evidence="1">
    <location>
        <position position="1"/>
    </location>
</feature>
<accession>A0A146L7D6</accession>
<gene>
    <name evidence="1" type="ORF">g.98810</name>
</gene>
<proteinExistence type="predicted"/>
<feature type="non-terminal residue" evidence="1">
    <location>
        <position position="127"/>
    </location>
</feature>